<dbReference type="PROSITE" id="PS52006">
    <property type="entry name" value="GH64"/>
    <property type="match status" value="1"/>
</dbReference>
<name>A0ABT5BFJ7_9BACT</name>
<dbReference type="Pfam" id="PF16483">
    <property type="entry name" value="Glyco_hydro_64"/>
    <property type="match status" value="2"/>
</dbReference>
<gene>
    <name evidence="3" type="ORF">POL58_34525</name>
</gene>
<evidence type="ECO:0000313" key="4">
    <source>
        <dbReference type="Proteomes" id="UP001217838"/>
    </source>
</evidence>
<dbReference type="PANTHER" id="PTHR38165">
    <property type="match status" value="1"/>
</dbReference>
<dbReference type="PROSITE" id="PS51257">
    <property type="entry name" value="PROKAR_LIPOPROTEIN"/>
    <property type="match status" value="1"/>
</dbReference>
<sequence length="393" mass="42453">MHGLIHRSSVVFIAGMVAAVAACKEEGPAQGDDTTASEPGTSTGTTAEPPATSEAPPTGEPTTTGSTSTSTSTSTGEDPGTTGGTSTTGEPIDPEEFWDRGDIPPANNVMTFKFLNRTNGKFDDSEVFWSFKSGDISELHSIAEQPTYDMPANASGRMYFYICAAGEPIHCEGDPSDSKYFDFIEHTIGPNTYNGNTTRVDAFGLKLALLLHCADGWEAIVGENYQTFMDDREVTFQQFRDAVPAEFRHLAEPPFAPFRIVEPGAGEFGEGGVYADYYADFVDQMWAANNLQVAKPGPNGSGLAAHPNLSAAIFRHVGAEPGTFMPDGTLAIDGFWDDPSKFYTAAPANYYAKFWHDHGFDGKAYGFPYDDVGSYSTYISHDDPEYMLVAIGW</sequence>
<organism evidence="3 4">
    <name type="scientific">Nannocystis radixulma</name>
    <dbReference type="NCBI Taxonomy" id="2995305"/>
    <lineage>
        <taxon>Bacteria</taxon>
        <taxon>Pseudomonadati</taxon>
        <taxon>Myxococcota</taxon>
        <taxon>Polyangia</taxon>
        <taxon>Nannocystales</taxon>
        <taxon>Nannocystaceae</taxon>
        <taxon>Nannocystis</taxon>
    </lineage>
</organism>
<dbReference type="EMBL" id="JAQNDN010000020">
    <property type="protein sequence ID" value="MDC0672920.1"/>
    <property type="molecule type" value="Genomic_DNA"/>
</dbReference>
<dbReference type="RefSeq" id="WP_272005132.1">
    <property type="nucleotide sequence ID" value="NZ_JAQNDN010000020.1"/>
</dbReference>
<evidence type="ECO:0000313" key="3">
    <source>
        <dbReference type="EMBL" id="MDC0672920.1"/>
    </source>
</evidence>
<dbReference type="InterPro" id="IPR037398">
    <property type="entry name" value="Glyco_hydro_64_fam"/>
</dbReference>
<feature type="domain" description="GH64" evidence="2">
    <location>
        <begin position="107"/>
        <end position="393"/>
    </location>
</feature>
<comment type="caution">
    <text evidence="3">The sequence shown here is derived from an EMBL/GenBank/DDBJ whole genome shotgun (WGS) entry which is preliminary data.</text>
</comment>
<feature type="compositionally biased region" description="Low complexity" evidence="1">
    <location>
        <begin position="34"/>
        <end position="91"/>
    </location>
</feature>
<dbReference type="Proteomes" id="UP001217838">
    <property type="component" value="Unassembled WGS sequence"/>
</dbReference>
<protein>
    <submittedName>
        <fullName evidence="3">Beta-1,3-glucanase family protein</fullName>
    </submittedName>
</protein>
<evidence type="ECO:0000259" key="2">
    <source>
        <dbReference type="PROSITE" id="PS52006"/>
    </source>
</evidence>
<dbReference type="PANTHER" id="PTHR38165:SF1">
    <property type="entry name" value="GLUCANASE B"/>
    <property type="match status" value="1"/>
</dbReference>
<dbReference type="InterPro" id="IPR037176">
    <property type="entry name" value="Osmotin/thaumatin-like_sf"/>
</dbReference>
<dbReference type="InterPro" id="IPR032477">
    <property type="entry name" value="Glyco_hydro_64"/>
</dbReference>
<evidence type="ECO:0000256" key="1">
    <source>
        <dbReference type="SAM" id="MobiDB-lite"/>
    </source>
</evidence>
<accession>A0ABT5BFJ7</accession>
<proteinExistence type="predicted"/>
<dbReference type="Gene3D" id="2.60.110.10">
    <property type="entry name" value="Thaumatin"/>
    <property type="match status" value="2"/>
</dbReference>
<feature type="region of interest" description="Disordered" evidence="1">
    <location>
        <begin position="27"/>
        <end position="103"/>
    </location>
</feature>
<reference evidence="3 4" key="1">
    <citation type="submission" date="2022-11" db="EMBL/GenBank/DDBJ databases">
        <title>Minimal conservation of predation-associated metabolite biosynthetic gene clusters underscores biosynthetic potential of Myxococcota including descriptions for ten novel species: Archangium lansinium sp. nov., Myxococcus landrumus sp. nov., Nannocystis bai.</title>
        <authorList>
            <person name="Ahearne A."/>
            <person name="Stevens C."/>
            <person name="Dowd S."/>
        </authorList>
    </citation>
    <scope>NUCLEOTIDE SEQUENCE [LARGE SCALE GENOMIC DNA]</scope>
    <source>
        <strain evidence="3 4">NCELM</strain>
    </source>
</reference>
<keyword evidence="4" id="KW-1185">Reference proteome</keyword>